<feature type="transmembrane region" description="Helical" evidence="1">
    <location>
        <begin position="41"/>
        <end position="65"/>
    </location>
</feature>
<dbReference type="VEuPathDB" id="FungiDB:I302_05382"/>
<dbReference type="RefSeq" id="XP_019046632.1">
    <property type="nucleotide sequence ID" value="XM_019192002.1"/>
</dbReference>
<evidence type="ECO:0000313" key="2">
    <source>
        <dbReference type="EMBL" id="OCF25562.1"/>
    </source>
</evidence>
<keyword evidence="1" id="KW-0472">Membrane</keyword>
<name>A0A1B9G3J8_9TREE</name>
<proteinExistence type="predicted"/>
<evidence type="ECO:0000313" key="4">
    <source>
        <dbReference type="Proteomes" id="UP000092730"/>
    </source>
</evidence>
<reference evidence="2" key="1">
    <citation type="submission" date="2013-07" db="EMBL/GenBank/DDBJ databases">
        <title>The Genome Sequence of Cryptococcus bestiolae CBS10118.</title>
        <authorList>
            <consortium name="The Broad Institute Genome Sequencing Platform"/>
            <person name="Cuomo C."/>
            <person name="Litvintseva A."/>
            <person name="Chen Y."/>
            <person name="Heitman J."/>
            <person name="Sun S."/>
            <person name="Springer D."/>
            <person name="Dromer F."/>
            <person name="Young S.K."/>
            <person name="Zeng Q."/>
            <person name="Gargeya S."/>
            <person name="Fitzgerald M."/>
            <person name="Abouelleil A."/>
            <person name="Alvarado L."/>
            <person name="Berlin A.M."/>
            <person name="Chapman S.B."/>
            <person name="Dewar J."/>
            <person name="Goldberg J."/>
            <person name="Griggs A."/>
            <person name="Gujja S."/>
            <person name="Hansen M."/>
            <person name="Howarth C."/>
            <person name="Imamovic A."/>
            <person name="Larimer J."/>
            <person name="McCowan C."/>
            <person name="Murphy C."/>
            <person name="Pearson M."/>
            <person name="Priest M."/>
            <person name="Roberts A."/>
            <person name="Saif S."/>
            <person name="Shea T."/>
            <person name="Sykes S."/>
            <person name="Wortman J."/>
            <person name="Nusbaum C."/>
            <person name="Birren B."/>
        </authorList>
    </citation>
    <scope>NUCLEOTIDE SEQUENCE [LARGE SCALE GENOMIC DNA]</scope>
    <source>
        <strain evidence="2">CBS 10118</strain>
    </source>
</reference>
<reference evidence="3" key="2">
    <citation type="submission" date="2013-07" db="EMBL/GenBank/DDBJ databases">
        <authorList>
            <consortium name="The Broad Institute Genome Sequencing Platform"/>
            <person name="Cuomo C."/>
            <person name="Litvintseva A."/>
            <person name="Chen Y."/>
            <person name="Heitman J."/>
            <person name="Sun S."/>
            <person name="Springer D."/>
            <person name="Dromer F."/>
            <person name="Young S.K."/>
            <person name="Zeng Q."/>
            <person name="Gargeya S."/>
            <person name="Fitzgerald M."/>
            <person name="Abouelleil A."/>
            <person name="Alvarado L."/>
            <person name="Berlin A.M."/>
            <person name="Chapman S.B."/>
            <person name="Dewar J."/>
            <person name="Goldberg J."/>
            <person name="Griggs A."/>
            <person name="Gujja S."/>
            <person name="Hansen M."/>
            <person name="Howarth C."/>
            <person name="Imamovic A."/>
            <person name="Larimer J."/>
            <person name="McCowan C."/>
            <person name="Murphy C."/>
            <person name="Pearson M."/>
            <person name="Priest M."/>
            <person name="Roberts A."/>
            <person name="Saif S."/>
            <person name="Shea T."/>
            <person name="Sykes S."/>
            <person name="Wortman J."/>
            <person name="Nusbaum C."/>
            <person name="Birren B."/>
        </authorList>
    </citation>
    <scope>NUCLEOTIDE SEQUENCE</scope>
    <source>
        <strain evidence="3">CBS 10118</strain>
    </source>
</reference>
<evidence type="ECO:0000256" key="1">
    <source>
        <dbReference type="SAM" id="Phobius"/>
    </source>
</evidence>
<keyword evidence="1" id="KW-1133">Transmembrane helix</keyword>
<protein>
    <submittedName>
        <fullName evidence="2">Uncharacterized protein</fullName>
    </submittedName>
</protein>
<dbReference type="KEGG" id="kbi:30209781"/>
<reference evidence="3" key="4">
    <citation type="submission" date="2024-02" db="EMBL/GenBank/DDBJ databases">
        <title>Comparative genomics of Cryptococcus and Kwoniella reveals pathogenesis evolution and contrasting modes of karyotype evolution via chromosome fusion or intercentromeric recombination.</title>
        <authorList>
            <person name="Coelho M.A."/>
            <person name="David-Palma M."/>
            <person name="Shea T."/>
            <person name="Bowers K."/>
            <person name="McGinley-Smith S."/>
            <person name="Mohammad A.W."/>
            <person name="Gnirke A."/>
            <person name="Yurkov A.M."/>
            <person name="Nowrousian M."/>
            <person name="Sun S."/>
            <person name="Cuomo C.A."/>
            <person name="Heitman J."/>
        </authorList>
    </citation>
    <scope>NUCLEOTIDE SEQUENCE</scope>
    <source>
        <strain evidence="3">CBS 10118</strain>
    </source>
</reference>
<dbReference type="EMBL" id="CP144544">
    <property type="protein sequence ID" value="WVW84228.1"/>
    <property type="molecule type" value="Genomic_DNA"/>
</dbReference>
<sequence length="154" mass="16850">MSHSPALLQSSSAQPSAPASKIIVDPLEPLKPSGQGWSWNWYRLAFIISTLLEMVVAGMTIYLAVEVESHHKLTYSANLWDLINTTLGLLYQLITLIEENRGGDSSLTHLRIIIPSLVLLVISGIASVILSTISLVHDYAQRGTYKVLGRLVIG</sequence>
<dbReference type="EMBL" id="KI894021">
    <property type="protein sequence ID" value="OCF25562.1"/>
    <property type="molecule type" value="Genomic_DNA"/>
</dbReference>
<accession>A0A1B9G3J8</accession>
<dbReference type="GeneID" id="30209781"/>
<gene>
    <name evidence="2" type="ORF">I302_05382</name>
    <name evidence="3" type="ORF">I302_106258</name>
</gene>
<feature type="transmembrane region" description="Helical" evidence="1">
    <location>
        <begin position="77"/>
        <end position="97"/>
    </location>
</feature>
<reference evidence="2" key="3">
    <citation type="submission" date="2014-01" db="EMBL/GenBank/DDBJ databases">
        <title>Evolution of pathogenesis and genome organization in the Tremellales.</title>
        <authorList>
            <person name="Cuomo C."/>
            <person name="Litvintseva A."/>
            <person name="Heitman J."/>
            <person name="Chen Y."/>
            <person name="Sun S."/>
            <person name="Springer D."/>
            <person name="Dromer F."/>
            <person name="Young S."/>
            <person name="Zeng Q."/>
            <person name="Chapman S."/>
            <person name="Gujja S."/>
            <person name="Saif S."/>
            <person name="Birren B."/>
        </authorList>
    </citation>
    <scope>NUCLEOTIDE SEQUENCE</scope>
    <source>
        <strain evidence="2">CBS 10118</strain>
    </source>
</reference>
<feature type="transmembrane region" description="Helical" evidence="1">
    <location>
        <begin position="112"/>
        <end position="136"/>
    </location>
</feature>
<dbReference type="Proteomes" id="UP000092730">
    <property type="component" value="Chromosome 4"/>
</dbReference>
<dbReference type="AlphaFoldDB" id="A0A1B9G3J8"/>
<keyword evidence="1" id="KW-0812">Transmembrane</keyword>
<organism evidence="2">
    <name type="scientific">Kwoniella bestiolae CBS 10118</name>
    <dbReference type="NCBI Taxonomy" id="1296100"/>
    <lineage>
        <taxon>Eukaryota</taxon>
        <taxon>Fungi</taxon>
        <taxon>Dikarya</taxon>
        <taxon>Basidiomycota</taxon>
        <taxon>Agaricomycotina</taxon>
        <taxon>Tremellomycetes</taxon>
        <taxon>Tremellales</taxon>
        <taxon>Cryptococcaceae</taxon>
        <taxon>Kwoniella</taxon>
    </lineage>
</organism>
<evidence type="ECO:0000313" key="3">
    <source>
        <dbReference type="EMBL" id="WVW84228.1"/>
    </source>
</evidence>
<keyword evidence="4" id="KW-1185">Reference proteome</keyword>